<feature type="binding site" evidence="11">
    <location>
        <begin position="11"/>
        <end position="21"/>
    </location>
    <ligand>
        <name>ATP</name>
        <dbReference type="ChEBI" id="CHEBI:30616"/>
    </ligand>
</feature>
<dbReference type="Gene3D" id="3.40.50.620">
    <property type="entry name" value="HUPs"/>
    <property type="match status" value="1"/>
</dbReference>
<dbReference type="GO" id="GO:0005524">
    <property type="term" value="F:ATP binding"/>
    <property type="evidence" value="ECO:0007669"/>
    <property type="project" value="UniProtKB-UniRule"/>
</dbReference>
<keyword evidence="5 11" id="KW-0862">Zinc</keyword>
<evidence type="ECO:0000256" key="9">
    <source>
        <dbReference type="ARBA" id="ARBA00039149"/>
    </source>
</evidence>
<dbReference type="EMBL" id="LYOR01000004">
    <property type="protein sequence ID" value="OFV66118.1"/>
    <property type="molecule type" value="Genomic_DNA"/>
</dbReference>
<dbReference type="Proteomes" id="UP000185779">
    <property type="component" value="Unassembled WGS sequence"/>
</dbReference>
<keyword evidence="6 11" id="KW-0067">ATP-binding</keyword>
<dbReference type="NCBIfam" id="TIGR00364">
    <property type="entry name" value="7-cyano-7-deazaguanine synthase QueC"/>
    <property type="match status" value="1"/>
</dbReference>
<organism evidence="14 15">
    <name type="scientific">Candidatus Syntropharchaeum butanivorans</name>
    <dbReference type="NCBI Taxonomy" id="1839936"/>
    <lineage>
        <taxon>Archaea</taxon>
        <taxon>Methanobacteriati</taxon>
        <taxon>Methanobacteriota</taxon>
        <taxon>Stenosarchaea group</taxon>
        <taxon>Methanomicrobia</taxon>
        <taxon>Methanosarcinales</taxon>
        <taxon>ANME-2 cluster</taxon>
        <taxon>Candidatus Syntropharchaeum</taxon>
    </lineage>
</organism>
<evidence type="ECO:0000313" key="13">
    <source>
        <dbReference type="EMBL" id="HEC57785.1"/>
    </source>
</evidence>
<evidence type="ECO:0000256" key="6">
    <source>
        <dbReference type="ARBA" id="ARBA00022840"/>
    </source>
</evidence>
<accession>A0A1F2P4L6</accession>
<protein>
    <recommendedName>
        <fullName evidence="9 11">7-cyano-7-deazaguanine synthase</fullName>
        <ecNumber evidence="9 11">6.3.4.20</ecNumber>
    </recommendedName>
    <alternativeName>
        <fullName evidence="11">7-cyano-7-carbaguanine synthase</fullName>
    </alternativeName>
    <alternativeName>
        <fullName evidence="11">Archaeosine biosynthesis protein QueC</fullName>
    </alternativeName>
    <alternativeName>
        <fullName evidence="11">PreQ(0) synthase</fullName>
    </alternativeName>
</protein>
<keyword evidence="4 11" id="KW-0547">Nucleotide-binding</keyword>
<keyword evidence="2 11" id="KW-0436">Ligase</keyword>
<feature type="binding site" evidence="11">
    <location>
        <position position="208"/>
    </location>
    <ligand>
        <name>Zn(2+)</name>
        <dbReference type="ChEBI" id="CHEBI:29105"/>
    </ligand>
</feature>
<dbReference type="HAMAP" id="MF_01633">
    <property type="entry name" value="QueC"/>
    <property type="match status" value="1"/>
</dbReference>
<comment type="pathway">
    <text evidence="1 11">Purine metabolism; 7-cyano-7-deazaguanine biosynthesis.</text>
</comment>
<evidence type="ECO:0000256" key="7">
    <source>
        <dbReference type="ARBA" id="ARBA00037768"/>
    </source>
</evidence>
<evidence type="ECO:0000256" key="10">
    <source>
        <dbReference type="ARBA" id="ARBA00047890"/>
    </source>
</evidence>
<dbReference type="InterPro" id="IPR014729">
    <property type="entry name" value="Rossmann-like_a/b/a_fold"/>
</dbReference>
<dbReference type="InterPro" id="IPR018317">
    <property type="entry name" value="QueC"/>
</dbReference>
<dbReference type="EMBL" id="DQZR01000278">
    <property type="protein sequence ID" value="HDM36900.1"/>
    <property type="molecule type" value="Genomic_DNA"/>
</dbReference>
<name>A0A1F2P4L6_9EURY</name>
<evidence type="ECO:0000256" key="11">
    <source>
        <dbReference type="HAMAP-Rule" id="MF_01633"/>
    </source>
</evidence>
<comment type="cofactor">
    <cofactor evidence="11">
        <name>Zn(2+)</name>
        <dbReference type="ChEBI" id="CHEBI:29105"/>
    </cofactor>
    <text evidence="11">Binds 1 zinc ion per subunit.</text>
</comment>
<dbReference type="GO" id="GO:0016879">
    <property type="term" value="F:ligase activity, forming carbon-nitrogen bonds"/>
    <property type="evidence" value="ECO:0007669"/>
    <property type="project" value="UniProtKB-UniRule"/>
</dbReference>
<proteinExistence type="inferred from homology"/>
<keyword evidence="15" id="KW-1185">Reference proteome</keyword>
<dbReference type="PANTHER" id="PTHR42914">
    <property type="entry name" value="7-CYANO-7-DEAZAGUANINE SYNTHASE"/>
    <property type="match status" value="1"/>
</dbReference>
<evidence type="ECO:0000256" key="5">
    <source>
        <dbReference type="ARBA" id="ARBA00022833"/>
    </source>
</evidence>
<feature type="binding site" evidence="11">
    <location>
        <position position="194"/>
    </location>
    <ligand>
        <name>Zn(2+)</name>
        <dbReference type="ChEBI" id="CHEBI:29105"/>
    </ligand>
</feature>
<evidence type="ECO:0000313" key="15">
    <source>
        <dbReference type="Proteomes" id="UP000185779"/>
    </source>
</evidence>
<dbReference type="GO" id="GO:0008270">
    <property type="term" value="F:zinc ion binding"/>
    <property type="evidence" value="ECO:0007669"/>
    <property type="project" value="UniProtKB-UniRule"/>
</dbReference>
<dbReference type="AlphaFoldDB" id="A0A1F2P4L6"/>
<dbReference type="PATRIC" id="fig|1839936.3.peg.1065"/>
<dbReference type="EMBL" id="DRIE01000129">
    <property type="protein sequence ID" value="HEC57785.1"/>
    <property type="molecule type" value="Genomic_DNA"/>
</dbReference>
<dbReference type="PIRSF" id="PIRSF006293">
    <property type="entry name" value="ExsB"/>
    <property type="match status" value="1"/>
</dbReference>
<dbReference type="Proteomes" id="UP000885936">
    <property type="component" value="Unassembled WGS sequence"/>
</dbReference>
<dbReference type="STRING" id="1839936.SBU_001055"/>
<dbReference type="UniPathway" id="UPA00391"/>
<reference evidence="14 15" key="1">
    <citation type="submission" date="2016-05" db="EMBL/GenBank/DDBJ databases">
        <title>Microbial consortia oxidize butane by reversing methanogenesis.</title>
        <authorList>
            <person name="Laso-Perez R."/>
            <person name="Richter M."/>
            <person name="Wegener G."/>
            <person name="Musat F."/>
        </authorList>
    </citation>
    <scope>NUCLEOTIDE SEQUENCE [LARGE SCALE GENOMIC DNA]</scope>
    <source>
        <strain evidence="14">BOX1</strain>
    </source>
</reference>
<comment type="function">
    <text evidence="7 11">Catalyzes the ATP-dependent conversion of 7-carboxy-7-deazaguanine (CDG) to 7-cyano-7-deazaguanine (preQ(0)).</text>
</comment>
<reference evidence="12" key="2">
    <citation type="journal article" date="2020" name="mSystems">
        <title>Genome- and Community-Level Interaction Insights into Carbon Utilization and Element Cycling Functions of Hydrothermarchaeota in Hydrothermal Sediment.</title>
        <authorList>
            <person name="Zhou Z."/>
            <person name="Liu Y."/>
            <person name="Xu W."/>
            <person name="Pan J."/>
            <person name="Luo Z.H."/>
            <person name="Li M."/>
        </authorList>
    </citation>
    <scope>NUCLEOTIDE SEQUENCE [LARGE SCALE GENOMIC DNA]</scope>
    <source>
        <strain evidence="12">HyVt-185</strain>
        <strain evidence="13">HyVt-386</strain>
    </source>
</reference>
<dbReference type="Pfam" id="PF06508">
    <property type="entry name" value="QueC"/>
    <property type="match status" value="1"/>
</dbReference>
<dbReference type="PANTHER" id="PTHR42914:SF1">
    <property type="entry name" value="7-CYANO-7-DEAZAGUANINE SYNTHASE"/>
    <property type="match status" value="1"/>
</dbReference>
<dbReference type="EC" id="6.3.4.20" evidence="9 11"/>
<evidence type="ECO:0000256" key="8">
    <source>
        <dbReference type="ARBA" id="ARBA00037993"/>
    </source>
</evidence>
<feature type="binding site" evidence="11">
    <location>
        <position position="205"/>
    </location>
    <ligand>
        <name>Zn(2+)</name>
        <dbReference type="ChEBI" id="CHEBI:29105"/>
    </ligand>
</feature>
<sequence length="235" mass="25624">MGKDSSAVCVASGGLDSTVAATIAKQEGYRLHLLHASYGQMAKDREIEAVRRIAEYLGAELVFVDLSFLKSFGRSALTDPSIDLPLDEEVELDAVSTPRTWVPCRNLVLLSVAASFAESIEASAIFVGFNAEEAQSYPDNRPAFVEAFNRTLENAVASFTPDITVKAPLIAMFKRDIVRKGVEVGAPLELTWSCYLSGEVHCGRCEACQHRKRGFMEAGIEDVTVYAGYEDSMGR</sequence>
<dbReference type="CDD" id="cd01995">
    <property type="entry name" value="QueC-like"/>
    <property type="match status" value="1"/>
</dbReference>
<comment type="catalytic activity">
    <reaction evidence="10 11">
        <text>7-carboxy-7-carbaguanine + NH4(+) + 2 ATP = 7-cyano-7-carbaguanine + 2 AMP + 2 diphosphate + 2 H(+)</text>
        <dbReference type="Rhea" id="RHEA:27982"/>
        <dbReference type="ChEBI" id="CHEBI:15378"/>
        <dbReference type="ChEBI" id="CHEBI:28938"/>
        <dbReference type="ChEBI" id="CHEBI:30616"/>
        <dbReference type="ChEBI" id="CHEBI:33019"/>
        <dbReference type="ChEBI" id="CHEBI:45075"/>
        <dbReference type="ChEBI" id="CHEBI:61036"/>
        <dbReference type="ChEBI" id="CHEBI:456215"/>
        <dbReference type="EC" id="6.3.4.20"/>
    </reaction>
</comment>
<dbReference type="SUPFAM" id="SSF52402">
    <property type="entry name" value="Adenine nucleotide alpha hydrolases-like"/>
    <property type="match status" value="1"/>
</dbReference>
<evidence type="ECO:0000256" key="1">
    <source>
        <dbReference type="ARBA" id="ARBA00005061"/>
    </source>
</evidence>
<dbReference type="Proteomes" id="UP000885863">
    <property type="component" value="Unassembled WGS sequence"/>
</dbReference>
<comment type="caution">
    <text evidence="14">The sequence shown here is derived from an EMBL/GenBank/DDBJ whole genome shotgun (WGS) entry which is preliminary data.</text>
</comment>
<feature type="binding site" evidence="11">
    <location>
        <position position="202"/>
    </location>
    <ligand>
        <name>Zn(2+)</name>
        <dbReference type="ChEBI" id="CHEBI:29105"/>
    </ligand>
</feature>
<evidence type="ECO:0000256" key="4">
    <source>
        <dbReference type="ARBA" id="ARBA00022741"/>
    </source>
</evidence>
<evidence type="ECO:0000256" key="3">
    <source>
        <dbReference type="ARBA" id="ARBA00022723"/>
    </source>
</evidence>
<keyword evidence="3 11" id="KW-0479">Metal-binding</keyword>
<evidence type="ECO:0000313" key="14">
    <source>
        <dbReference type="EMBL" id="OFV66118.1"/>
    </source>
</evidence>
<evidence type="ECO:0000256" key="2">
    <source>
        <dbReference type="ARBA" id="ARBA00022598"/>
    </source>
</evidence>
<evidence type="ECO:0000313" key="12">
    <source>
        <dbReference type="EMBL" id="HDM36900.1"/>
    </source>
</evidence>
<gene>
    <name evidence="11 12" type="primary">queC</name>
    <name evidence="12" type="ORF">ENG09_06640</name>
    <name evidence="13" type="ORF">ENI32_07965</name>
    <name evidence="14" type="ORF">SBU_001055</name>
</gene>
<comment type="similarity">
    <text evidence="8 11">Belongs to the QueC family.</text>
</comment>